<dbReference type="Gene3D" id="3.40.50.300">
    <property type="entry name" value="P-loop containing nucleotide triphosphate hydrolases"/>
    <property type="match status" value="1"/>
</dbReference>
<comment type="caution">
    <text evidence="2">The sequence shown here is derived from an EMBL/GenBank/DDBJ whole genome shotgun (WGS) entry which is preliminary data.</text>
</comment>
<keyword evidence="3" id="KW-1185">Reference proteome</keyword>
<feature type="domain" description="G" evidence="1">
    <location>
        <begin position="49"/>
        <end position="135"/>
    </location>
</feature>
<dbReference type="InterPro" id="IPR006073">
    <property type="entry name" value="GTP-bd"/>
</dbReference>
<protein>
    <submittedName>
        <fullName evidence="2">GTPase</fullName>
    </submittedName>
</protein>
<dbReference type="InterPro" id="IPR027417">
    <property type="entry name" value="P-loop_NTPase"/>
</dbReference>
<dbReference type="SUPFAM" id="SSF52540">
    <property type="entry name" value="P-loop containing nucleoside triphosphate hydrolases"/>
    <property type="match status" value="1"/>
</dbReference>
<sequence length="209" mass="23876">MSTESLIIGRTNAGKTSFCLRFARYLGLRELNWMIERTDGRRERRRMALSEAEQMLSSQEPHRTQELQTLFLPVPRGKTDKMVRVTDTAGLADGLHSDASVRRAMAQTLRSMVNARVVFHVIDADAVGRELIRMRNNDADALHALDMQMIALGRTRSAYIVLASKMDLPSAKEGYRWLRQHLAKEKVIAISAREGTGFQEVRRYVWRMA</sequence>
<gene>
    <name evidence="2" type="ORF">ACFSB2_07610</name>
</gene>
<dbReference type="RefSeq" id="WP_377942437.1">
    <property type="nucleotide sequence ID" value="NZ_JBHUCX010000020.1"/>
</dbReference>
<accession>A0ABW4JGT8</accession>
<evidence type="ECO:0000313" key="2">
    <source>
        <dbReference type="EMBL" id="MFD1674573.1"/>
    </source>
</evidence>
<organism evidence="2 3">
    <name type="scientific">Alicyclobacillus fodiniaquatilis</name>
    <dbReference type="NCBI Taxonomy" id="1661150"/>
    <lineage>
        <taxon>Bacteria</taxon>
        <taxon>Bacillati</taxon>
        <taxon>Bacillota</taxon>
        <taxon>Bacilli</taxon>
        <taxon>Bacillales</taxon>
        <taxon>Alicyclobacillaceae</taxon>
        <taxon>Alicyclobacillus</taxon>
    </lineage>
</organism>
<evidence type="ECO:0000259" key="1">
    <source>
        <dbReference type="Pfam" id="PF01926"/>
    </source>
</evidence>
<dbReference type="Pfam" id="PF01926">
    <property type="entry name" value="MMR_HSR1"/>
    <property type="match status" value="1"/>
</dbReference>
<reference evidence="3" key="1">
    <citation type="journal article" date="2019" name="Int. J. Syst. Evol. Microbiol.">
        <title>The Global Catalogue of Microorganisms (GCM) 10K type strain sequencing project: providing services to taxonomists for standard genome sequencing and annotation.</title>
        <authorList>
            <consortium name="The Broad Institute Genomics Platform"/>
            <consortium name="The Broad Institute Genome Sequencing Center for Infectious Disease"/>
            <person name="Wu L."/>
            <person name="Ma J."/>
        </authorList>
    </citation>
    <scope>NUCLEOTIDE SEQUENCE [LARGE SCALE GENOMIC DNA]</scope>
    <source>
        <strain evidence="3">CGMCC 1.12286</strain>
    </source>
</reference>
<proteinExistence type="predicted"/>
<dbReference type="EMBL" id="JBHUCX010000020">
    <property type="protein sequence ID" value="MFD1674573.1"/>
    <property type="molecule type" value="Genomic_DNA"/>
</dbReference>
<dbReference type="Proteomes" id="UP001597079">
    <property type="component" value="Unassembled WGS sequence"/>
</dbReference>
<evidence type="ECO:0000313" key="3">
    <source>
        <dbReference type="Proteomes" id="UP001597079"/>
    </source>
</evidence>
<name>A0ABW4JGT8_9BACL</name>